<proteinExistence type="predicted"/>
<dbReference type="Proteomes" id="UP000011885">
    <property type="component" value="Unassembled WGS sequence"/>
</dbReference>
<dbReference type="EMBL" id="ANOH01000274">
    <property type="protein sequence ID" value="EMI54565.1"/>
    <property type="molecule type" value="Genomic_DNA"/>
</dbReference>
<reference evidence="2 3" key="1">
    <citation type="journal article" date="2013" name="Mar. Genomics">
        <title>Expression of sulfatases in Rhodopirellula baltica and the diversity of sulfatases in the genus Rhodopirellula.</title>
        <authorList>
            <person name="Wegner C.E."/>
            <person name="Richter-Heitmann T."/>
            <person name="Klindworth A."/>
            <person name="Klockow C."/>
            <person name="Richter M."/>
            <person name="Achstetter T."/>
            <person name="Glockner F.O."/>
            <person name="Harder J."/>
        </authorList>
    </citation>
    <scope>NUCLEOTIDE SEQUENCE [LARGE SCALE GENOMIC DNA]</scope>
    <source>
        <strain evidence="2 3">SM41</strain>
    </source>
</reference>
<sequence>MRDSRHFKIGETNMLRKLFLAGTTFALLSGITLATPIGSYVRCGWNYMTDSASDAVPLEWELKRARQMIADLQPEIQNNARRIAKEKIEVVRLEKQLAETDTRLAKAQSEIERLSDDLRDDSRTYSYGGKTYTSVQVKSDLSNRFKRFKTRQQTSDKLQKMLSARQASLRAASERMDAMLDARRQLEVEVENLQARLGALRVAQTSSQLNLDDSALSRSRELLDEIAMRIDVEEETMNVDVEYFGEIDLEEPSDENLLEDISAYMDGLNGAGSNALVSIDLSEDSSL</sequence>
<keyword evidence="1" id="KW-0175">Coiled coil</keyword>
<feature type="coiled-coil region" evidence="1">
    <location>
        <begin position="76"/>
        <end position="124"/>
    </location>
</feature>
<dbReference type="PATRIC" id="fig|1263870.3.peg.4273"/>
<evidence type="ECO:0000256" key="1">
    <source>
        <dbReference type="SAM" id="Coils"/>
    </source>
</evidence>
<comment type="caution">
    <text evidence="2">The sequence shown here is derived from an EMBL/GenBank/DDBJ whole genome shotgun (WGS) entry which is preliminary data.</text>
</comment>
<accession>M5TZD6</accession>
<dbReference type="AlphaFoldDB" id="M5TZD6"/>
<keyword evidence="3" id="KW-1185">Reference proteome</keyword>
<organism evidence="2 3">
    <name type="scientific">Rhodopirellula sallentina SM41</name>
    <dbReference type="NCBI Taxonomy" id="1263870"/>
    <lineage>
        <taxon>Bacteria</taxon>
        <taxon>Pseudomonadati</taxon>
        <taxon>Planctomycetota</taxon>
        <taxon>Planctomycetia</taxon>
        <taxon>Pirellulales</taxon>
        <taxon>Pirellulaceae</taxon>
        <taxon>Rhodopirellula</taxon>
    </lineage>
</organism>
<gene>
    <name evidence="2" type="ORF">RSSM_04036</name>
</gene>
<evidence type="ECO:0000313" key="2">
    <source>
        <dbReference type="EMBL" id="EMI54565.1"/>
    </source>
</evidence>
<name>M5TZD6_9BACT</name>
<feature type="coiled-coil region" evidence="1">
    <location>
        <begin position="169"/>
        <end position="203"/>
    </location>
</feature>
<evidence type="ECO:0000313" key="3">
    <source>
        <dbReference type="Proteomes" id="UP000011885"/>
    </source>
</evidence>
<protein>
    <submittedName>
        <fullName evidence="2">Signal peptide-containing protein</fullName>
    </submittedName>
</protein>